<feature type="transmembrane region" description="Helical" evidence="1">
    <location>
        <begin position="110"/>
        <end position="127"/>
    </location>
</feature>
<organism evidence="3 4">
    <name type="scientific">Haloactinospora alba</name>
    <dbReference type="NCBI Taxonomy" id="405555"/>
    <lineage>
        <taxon>Bacteria</taxon>
        <taxon>Bacillati</taxon>
        <taxon>Actinomycetota</taxon>
        <taxon>Actinomycetes</taxon>
        <taxon>Streptosporangiales</taxon>
        <taxon>Nocardiopsidaceae</taxon>
        <taxon>Haloactinospora</taxon>
    </lineage>
</organism>
<accession>A0A543NNM4</accession>
<dbReference type="RefSeq" id="WP_141924801.1">
    <property type="nucleotide sequence ID" value="NZ_VFQC01000001.1"/>
</dbReference>
<dbReference type="Pfam" id="PF04235">
    <property type="entry name" value="DUF418"/>
    <property type="match status" value="1"/>
</dbReference>
<dbReference type="Proteomes" id="UP000317422">
    <property type="component" value="Unassembled WGS sequence"/>
</dbReference>
<reference evidence="3 4" key="1">
    <citation type="submission" date="2019-06" db="EMBL/GenBank/DDBJ databases">
        <title>Sequencing the genomes of 1000 actinobacteria strains.</title>
        <authorList>
            <person name="Klenk H.-P."/>
        </authorList>
    </citation>
    <scope>NUCLEOTIDE SEQUENCE [LARGE SCALE GENOMIC DNA]</scope>
    <source>
        <strain evidence="3 4">DSM 45015</strain>
    </source>
</reference>
<keyword evidence="1" id="KW-0812">Transmembrane</keyword>
<keyword evidence="1" id="KW-0472">Membrane</keyword>
<keyword evidence="1" id="KW-1133">Transmembrane helix</keyword>
<dbReference type="AlphaFoldDB" id="A0A543NNM4"/>
<feature type="transmembrane region" description="Helical" evidence="1">
    <location>
        <begin position="213"/>
        <end position="232"/>
    </location>
</feature>
<evidence type="ECO:0000313" key="4">
    <source>
        <dbReference type="Proteomes" id="UP000317422"/>
    </source>
</evidence>
<feature type="transmembrane region" description="Helical" evidence="1">
    <location>
        <begin position="277"/>
        <end position="299"/>
    </location>
</feature>
<feature type="transmembrane region" description="Helical" evidence="1">
    <location>
        <begin position="252"/>
        <end position="270"/>
    </location>
</feature>
<protein>
    <submittedName>
        <fullName evidence="3">Putative membrane protein YeiB</fullName>
    </submittedName>
</protein>
<comment type="caution">
    <text evidence="3">The sequence shown here is derived from an EMBL/GenBank/DDBJ whole genome shotgun (WGS) entry which is preliminary data.</text>
</comment>
<dbReference type="PANTHER" id="PTHR30590">
    <property type="entry name" value="INNER MEMBRANE PROTEIN"/>
    <property type="match status" value="1"/>
</dbReference>
<sequence>MVQNAASPRTRTRVRALDALRGFALCGIIFVNIPQTMGMLDVVAREPAGLRLFVHGSFYPVFYTLFGAGFGIFLRSAAGRSARPRVLLSRRLAVLAALGALHVQLQPGEVLLPFAIAGAVVLLPLSFAPPRLALVAGIGLTLLGLAAGVGGFGLLPGLFALGFALAELGVPESLGERRRQLVLVLVVAAVAAAGAYGLVAAGVPEAVGRRVGLVYSFALSTAYTSAFLLVALLPRGGAVVSAALAPLGRMALTNYLSATLLFVPLGNALGLPGSQHWGTAAALAAAVLALQLVWSPLWLRAFGFGPAEWAWRCATYWRLLPIRRDAPRAGADR</sequence>
<dbReference type="InterPro" id="IPR007349">
    <property type="entry name" value="DUF418"/>
</dbReference>
<feature type="transmembrane region" description="Helical" evidence="1">
    <location>
        <begin position="134"/>
        <end position="161"/>
    </location>
</feature>
<dbReference type="OrthoDB" id="9807744at2"/>
<dbReference type="EMBL" id="VFQC01000001">
    <property type="protein sequence ID" value="TQN33438.1"/>
    <property type="molecule type" value="Genomic_DNA"/>
</dbReference>
<name>A0A543NNM4_9ACTN</name>
<feature type="transmembrane region" description="Helical" evidence="1">
    <location>
        <begin position="20"/>
        <end position="40"/>
    </location>
</feature>
<gene>
    <name evidence="3" type="ORF">FHX37_3456</name>
</gene>
<evidence type="ECO:0000259" key="2">
    <source>
        <dbReference type="Pfam" id="PF04235"/>
    </source>
</evidence>
<feature type="transmembrane region" description="Helical" evidence="1">
    <location>
        <begin position="86"/>
        <end position="104"/>
    </location>
</feature>
<dbReference type="InterPro" id="IPR052529">
    <property type="entry name" value="Bact_Transport_Assoc"/>
</dbReference>
<evidence type="ECO:0000313" key="3">
    <source>
        <dbReference type="EMBL" id="TQN33438.1"/>
    </source>
</evidence>
<feature type="domain" description="DUF418" evidence="2">
    <location>
        <begin position="176"/>
        <end position="318"/>
    </location>
</feature>
<proteinExistence type="predicted"/>
<evidence type="ECO:0000256" key="1">
    <source>
        <dbReference type="SAM" id="Phobius"/>
    </source>
</evidence>
<dbReference type="PANTHER" id="PTHR30590:SF2">
    <property type="entry name" value="INNER MEMBRANE PROTEIN"/>
    <property type="match status" value="1"/>
</dbReference>
<feature type="transmembrane region" description="Helical" evidence="1">
    <location>
        <begin position="181"/>
        <end position="201"/>
    </location>
</feature>
<keyword evidence="4" id="KW-1185">Reference proteome</keyword>
<feature type="transmembrane region" description="Helical" evidence="1">
    <location>
        <begin position="52"/>
        <end position="74"/>
    </location>
</feature>